<sequence>MMTKYSMHYDQHQDQWSVELQGRKYSLHCGESFELYIGRKSIPCRLELANKWYVIMGDVNLDLRESDQYMIKL</sequence>
<dbReference type="EMBL" id="CP054705">
    <property type="protein sequence ID" value="QQK74890.1"/>
    <property type="molecule type" value="Genomic_DNA"/>
</dbReference>
<dbReference type="Proteomes" id="UP000595823">
    <property type="component" value="Chromosome"/>
</dbReference>
<reference evidence="2 3" key="1">
    <citation type="submission" date="2020-06" db="EMBL/GenBank/DDBJ databases">
        <title>Genomic analysis of Salicibibacter sp. NKC5-3.</title>
        <authorList>
            <person name="Oh Y.J."/>
        </authorList>
    </citation>
    <scope>NUCLEOTIDE SEQUENCE [LARGE SCALE GENOMIC DNA]</scope>
    <source>
        <strain evidence="2 3">NKC5-3</strain>
    </source>
</reference>
<evidence type="ECO:0000313" key="3">
    <source>
        <dbReference type="Proteomes" id="UP000595823"/>
    </source>
</evidence>
<dbReference type="AlphaFoldDB" id="A0A7T6Z0U9"/>
<proteinExistence type="predicted"/>
<dbReference type="KEGG" id="scia:HUG15_04250"/>
<dbReference type="Pfam" id="PF17295">
    <property type="entry name" value="DUF5348"/>
    <property type="match status" value="1"/>
</dbReference>
<keyword evidence="3" id="KW-1185">Reference proteome</keyword>
<gene>
    <name evidence="2" type="ORF">HUG15_04250</name>
</gene>
<protein>
    <submittedName>
        <fullName evidence="2">DUF5348 domain-containing protein</fullName>
    </submittedName>
</protein>
<dbReference type="InterPro" id="IPR035255">
    <property type="entry name" value="DUF5348"/>
</dbReference>
<evidence type="ECO:0000259" key="1">
    <source>
        <dbReference type="Pfam" id="PF17295"/>
    </source>
</evidence>
<feature type="domain" description="DUF5348" evidence="1">
    <location>
        <begin position="6"/>
        <end position="64"/>
    </location>
</feature>
<organism evidence="2 3">
    <name type="scientific">Salicibibacter cibarius</name>
    <dbReference type="NCBI Taxonomy" id="2743000"/>
    <lineage>
        <taxon>Bacteria</taxon>
        <taxon>Bacillati</taxon>
        <taxon>Bacillota</taxon>
        <taxon>Bacilli</taxon>
        <taxon>Bacillales</taxon>
        <taxon>Bacillaceae</taxon>
        <taxon>Salicibibacter</taxon>
    </lineage>
</organism>
<accession>A0A7T6Z0U9</accession>
<dbReference type="Gene3D" id="2.40.10.390">
    <property type="match status" value="1"/>
</dbReference>
<name>A0A7T6Z0U9_9BACI</name>
<evidence type="ECO:0000313" key="2">
    <source>
        <dbReference type="EMBL" id="QQK74890.1"/>
    </source>
</evidence>